<dbReference type="PANTHER" id="PTHR20854">
    <property type="entry name" value="INOSITOL MONOPHOSPHATASE"/>
    <property type="match status" value="1"/>
</dbReference>
<dbReference type="InterPro" id="IPR020583">
    <property type="entry name" value="Inositol_monoP_metal-BS"/>
</dbReference>
<protein>
    <recommendedName>
        <fullName evidence="5">Inositol monophosphatase</fullName>
    </recommendedName>
</protein>
<evidence type="ECO:0000256" key="3">
    <source>
        <dbReference type="ARBA" id="ARBA00022842"/>
    </source>
</evidence>
<dbReference type="EMBL" id="BARW01005989">
    <property type="protein sequence ID" value="GAI85036.1"/>
    <property type="molecule type" value="Genomic_DNA"/>
</dbReference>
<dbReference type="PROSITE" id="PS00629">
    <property type="entry name" value="IMP_1"/>
    <property type="match status" value="1"/>
</dbReference>
<dbReference type="AlphaFoldDB" id="X1T0Y6"/>
<comment type="caution">
    <text evidence="4">The sequence shown here is derived from an EMBL/GenBank/DDBJ whole genome shotgun (WGS) entry which is preliminary data.</text>
</comment>
<keyword evidence="3" id="KW-0460">Magnesium</keyword>
<dbReference type="PRINTS" id="PR00377">
    <property type="entry name" value="IMPHPHTASES"/>
</dbReference>
<dbReference type="PANTHER" id="PTHR20854:SF4">
    <property type="entry name" value="INOSITOL-1-MONOPHOSPHATASE-RELATED"/>
    <property type="match status" value="1"/>
</dbReference>
<dbReference type="SUPFAM" id="SSF56655">
    <property type="entry name" value="Carbohydrate phosphatase"/>
    <property type="match status" value="1"/>
</dbReference>
<accession>X1T0Y6</accession>
<proteinExistence type="predicted"/>
<dbReference type="Gene3D" id="3.30.540.10">
    <property type="entry name" value="Fructose-1,6-Bisphosphatase, subunit A, domain 1"/>
    <property type="match status" value="1"/>
</dbReference>
<keyword evidence="2" id="KW-0378">Hydrolase</keyword>
<sequence length="108" mass="12328">MTLTPFTIDIAREAGTFLKERLNDKHTVNYKGVIDIVTEVDQMSEDMLISRINKKFPHHDILAEESTGTDRGSEFRWIIDPLDGTTNYAHGYPVFCVSIALEKENEII</sequence>
<keyword evidence="1" id="KW-0479">Metal-binding</keyword>
<dbReference type="GO" id="GO:0006020">
    <property type="term" value="P:inositol metabolic process"/>
    <property type="evidence" value="ECO:0007669"/>
    <property type="project" value="TreeGrafter"/>
</dbReference>
<evidence type="ECO:0000313" key="4">
    <source>
        <dbReference type="EMBL" id="GAI85036.1"/>
    </source>
</evidence>
<dbReference type="Pfam" id="PF00459">
    <property type="entry name" value="Inositol_P"/>
    <property type="match status" value="1"/>
</dbReference>
<dbReference type="GO" id="GO:0046872">
    <property type="term" value="F:metal ion binding"/>
    <property type="evidence" value="ECO:0007669"/>
    <property type="project" value="UniProtKB-KW"/>
</dbReference>
<feature type="non-terminal residue" evidence="4">
    <location>
        <position position="108"/>
    </location>
</feature>
<gene>
    <name evidence="4" type="ORF">S12H4_12511</name>
</gene>
<organism evidence="4">
    <name type="scientific">marine sediment metagenome</name>
    <dbReference type="NCBI Taxonomy" id="412755"/>
    <lineage>
        <taxon>unclassified sequences</taxon>
        <taxon>metagenomes</taxon>
        <taxon>ecological metagenomes</taxon>
    </lineage>
</organism>
<evidence type="ECO:0008006" key="5">
    <source>
        <dbReference type="Google" id="ProtNLM"/>
    </source>
</evidence>
<evidence type="ECO:0000256" key="1">
    <source>
        <dbReference type="ARBA" id="ARBA00022723"/>
    </source>
</evidence>
<name>X1T0Y6_9ZZZZ</name>
<evidence type="ECO:0000256" key="2">
    <source>
        <dbReference type="ARBA" id="ARBA00022801"/>
    </source>
</evidence>
<dbReference type="GO" id="GO:0007165">
    <property type="term" value="P:signal transduction"/>
    <property type="evidence" value="ECO:0007669"/>
    <property type="project" value="TreeGrafter"/>
</dbReference>
<dbReference type="GO" id="GO:0008934">
    <property type="term" value="F:inositol monophosphate 1-phosphatase activity"/>
    <property type="evidence" value="ECO:0007669"/>
    <property type="project" value="TreeGrafter"/>
</dbReference>
<dbReference type="InterPro" id="IPR000760">
    <property type="entry name" value="Inositol_monophosphatase-like"/>
</dbReference>
<reference evidence="4" key="1">
    <citation type="journal article" date="2014" name="Front. Microbiol.">
        <title>High frequency of phylogenetically diverse reductive dehalogenase-homologous genes in deep subseafloor sedimentary metagenomes.</title>
        <authorList>
            <person name="Kawai M."/>
            <person name="Futagami T."/>
            <person name="Toyoda A."/>
            <person name="Takaki Y."/>
            <person name="Nishi S."/>
            <person name="Hori S."/>
            <person name="Arai W."/>
            <person name="Tsubouchi T."/>
            <person name="Morono Y."/>
            <person name="Uchiyama I."/>
            <person name="Ito T."/>
            <person name="Fujiyama A."/>
            <person name="Inagaki F."/>
            <person name="Takami H."/>
        </authorList>
    </citation>
    <scope>NUCLEOTIDE SEQUENCE</scope>
    <source>
        <strain evidence="4">Expedition CK06-06</strain>
    </source>
</reference>